<keyword evidence="1" id="KW-0732">Signal</keyword>
<dbReference type="AlphaFoldDB" id="A0A2K1QIY2"/>
<accession>A0A2K1QIY2</accession>
<gene>
    <name evidence="2" type="ORF">CAC42_2337</name>
</gene>
<proteinExistence type="predicted"/>
<evidence type="ECO:0000313" key="3">
    <source>
        <dbReference type="Proteomes" id="UP000243797"/>
    </source>
</evidence>
<evidence type="ECO:0000256" key="1">
    <source>
        <dbReference type="SAM" id="SignalP"/>
    </source>
</evidence>
<dbReference type="OrthoDB" id="3934393at2759"/>
<reference evidence="2 3" key="1">
    <citation type="submission" date="2017-06" db="EMBL/GenBank/DDBJ databases">
        <title>Draft genome sequence of a variant of Elsinoe murrayae.</title>
        <authorList>
            <person name="Cheng Q."/>
        </authorList>
    </citation>
    <scope>NUCLEOTIDE SEQUENCE [LARGE SCALE GENOMIC DNA]</scope>
    <source>
        <strain evidence="2 3">CQ-2017a</strain>
    </source>
</reference>
<protein>
    <submittedName>
        <fullName evidence="2">Uncharacterized protein</fullName>
    </submittedName>
</protein>
<name>A0A2K1QIY2_9PEZI</name>
<feature type="signal peptide" evidence="1">
    <location>
        <begin position="1"/>
        <end position="18"/>
    </location>
</feature>
<dbReference type="Pfam" id="PF19535">
    <property type="entry name" value="DUF6060"/>
    <property type="match status" value="1"/>
</dbReference>
<organism evidence="2 3">
    <name type="scientific">Sphaceloma murrayae</name>
    <dbReference type="NCBI Taxonomy" id="2082308"/>
    <lineage>
        <taxon>Eukaryota</taxon>
        <taxon>Fungi</taxon>
        <taxon>Dikarya</taxon>
        <taxon>Ascomycota</taxon>
        <taxon>Pezizomycotina</taxon>
        <taxon>Dothideomycetes</taxon>
        <taxon>Dothideomycetidae</taxon>
        <taxon>Myriangiales</taxon>
        <taxon>Elsinoaceae</taxon>
        <taxon>Sphaceloma</taxon>
    </lineage>
</organism>
<dbReference type="Proteomes" id="UP000243797">
    <property type="component" value="Unassembled WGS sequence"/>
</dbReference>
<dbReference type="EMBL" id="NKHZ01000081">
    <property type="protein sequence ID" value="PNS15108.1"/>
    <property type="molecule type" value="Genomic_DNA"/>
</dbReference>
<keyword evidence="3" id="KW-1185">Reference proteome</keyword>
<comment type="caution">
    <text evidence="2">The sequence shown here is derived from an EMBL/GenBank/DDBJ whole genome shotgun (WGS) entry which is preliminary data.</text>
</comment>
<evidence type="ECO:0000313" key="2">
    <source>
        <dbReference type="EMBL" id="PNS15108.1"/>
    </source>
</evidence>
<dbReference type="InParanoid" id="A0A2K1QIY2"/>
<dbReference type="InterPro" id="IPR045702">
    <property type="entry name" value="DUF6060"/>
</dbReference>
<sequence length="248" mass="26116">MHTHLLLALASLVSLAHATCSSFTLTNTTRRVPGPNVTISDGVYCPGPRNCSINTSNPPSGQQGITPNYGGIASDRATLNLTLPFNETIHILSQMSNATGIPFYTIMQLNITTKLGTTLRPGQAGWTIFEVQHTCVTGMLEGCGAQDPPNGTIVTGCTPSAPPQANCAFSPGFHCMDGTITWRYSSAEEANGTHCRSCMFNMTADQTRLVTNTSGLDENGQPSSGTMVGPASSWVSVAMLSLAVLVFV</sequence>
<feature type="chain" id="PRO_5014380793" evidence="1">
    <location>
        <begin position="19"/>
        <end position="248"/>
    </location>
</feature>